<evidence type="ECO:0000256" key="10">
    <source>
        <dbReference type="ARBA" id="ARBA00023034"/>
    </source>
</evidence>
<dbReference type="GO" id="GO:0016758">
    <property type="term" value="F:hexosyltransferase activity"/>
    <property type="evidence" value="ECO:0007669"/>
    <property type="project" value="InterPro"/>
</dbReference>
<comment type="cofactor">
    <cofactor evidence="1 13">
        <name>Mn(2+)</name>
        <dbReference type="ChEBI" id="CHEBI:29035"/>
    </cofactor>
</comment>
<evidence type="ECO:0000256" key="7">
    <source>
        <dbReference type="ARBA" id="ARBA00022692"/>
    </source>
</evidence>
<sequence length="210" mass="23561">MKSPSPSSSSSSGSFPSSPLATLATAEKIALLLLPLLLLVLICAINFPDEVHLPRLLSPGGSLLSGSSAEGIPTPPPRPEFRLLMGVLTLADRYEERHRLRLLHQLQPPVPAEIDVRFVLCNLTTDEQRVLVALEIMRYDDIIVLHCWENMNSGKTYAFFSSLPELFRGTSGEGSKPYDFVMKTDDDTYFRFPELVESLRRQPREDLYWG</sequence>
<keyword evidence="11" id="KW-0472">Membrane</keyword>
<evidence type="ECO:0000256" key="5">
    <source>
        <dbReference type="ARBA" id="ARBA00022676"/>
    </source>
</evidence>
<comment type="pathway">
    <text evidence="3">Protein modification; protein glycosylation.</text>
</comment>
<evidence type="ECO:0000256" key="12">
    <source>
        <dbReference type="ARBA" id="ARBA00023211"/>
    </source>
</evidence>
<evidence type="ECO:0000256" key="11">
    <source>
        <dbReference type="ARBA" id="ARBA00023136"/>
    </source>
</evidence>
<dbReference type="UniPathway" id="UPA00378"/>
<keyword evidence="6 14" id="KW-0808">Transferase</keyword>
<dbReference type="PANTHER" id="PTHR11214:SF351">
    <property type="entry name" value="BETA-1,3-GALACTOSYLTRANSFERASE PVG3"/>
    <property type="match status" value="1"/>
</dbReference>
<evidence type="ECO:0000256" key="4">
    <source>
        <dbReference type="ARBA" id="ARBA00008661"/>
    </source>
</evidence>
<evidence type="ECO:0000256" key="13">
    <source>
        <dbReference type="RuleBase" id="RU363063"/>
    </source>
</evidence>
<reference evidence="14" key="1">
    <citation type="submission" date="2015-07" db="EMBL/GenBank/DDBJ databases">
        <title>Transcriptome Assembly of Anthurium amnicola.</title>
        <authorList>
            <person name="Suzuki J."/>
        </authorList>
    </citation>
    <scope>NUCLEOTIDE SEQUENCE</scope>
</reference>
<dbReference type="GO" id="GO:0000139">
    <property type="term" value="C:Golgi membrane"/>
    <property type="evidence" value="ECO:0007669"/>
    <property type="project" value="UniProtKB-SubCell"/>
</dbReference>
<evidence type="ECO:0000256" key="8">
    <source>
        <dbReference type="ARBA" id="ARBA00022968"/>
    </source>
</evidence>
<feature type="non-terminal residue" evidence="14">
    <location>
        <position position="210"/>
    </location>
</feature>
<dbReference type="AlphaFoldDB" id="A0A1D1ZL90"/>
<organism evidence="14">
    <name type="scientific">Anthurium amnicola</name>
    <dbReference type="NCBI Taxonomy" id="1678845"/>
    <lineage>
        <taxon>Eukaryota</taxon>
        <taxon>Viridiplantae</taxon>
        <taxon>Streptophyta</taxon>
        <taxon>Embryophyta</taxon>
        <taxon>Tracheophyta</taxon>
        <taxon>Spermatophyta</taxon>
        <taxon>Magnoliopsida</taxon>
        <taxon>Liliopsida</taxon>
        <taxon>Araceae</taxon>
        <taxon>Pothoideae</taxon>
        <taxon>Potheae</taxon>
        <taxon>Anthurium</taxon>
    </lineage>
</organism>
<keyword evidence="9" id="KW-1133">Transmembrane helix</keyword>
<keyword evidence="7" id="KW-0812">Transmembrane</keyword>
<dbReference type="EC" id="2.4.1.-" evidence="13"/>
<evidence type="ECO:0000256" key="9">
    <source>
        <dbReference type="ARBA" id="ARBA00022989"/>
    </source>
</evidence>
<keyword evidence="10 13" id="KW-0333">Golgi apparatus</keyword>
<evidence type="ECO:0000256" key="2">
    <source>
        <dbReference type="ARBA" id="ARBA00004323"/>
    </source>
</evidence>
<accession>A0A1D1ZL90</accession>
<comment type="similarity">
    <text evidence="4 13">Belongs to the glycosyltransferase 31 family.</text>
</comment>
<keyword evidence="5 13" id="KW-0328">Glycosyltransferase</keyword>
<gene>
    <name evidence="14" type="primary">pvg3_2</name>
    <name evidence="14" type="ORF">g.79301</name>
</gene>
<evidence type="ECO:0000256" key="6">
    <source>
        <dbReference type="ARBA" id="ARBA00022679"/>
    </source>
</evidence>
<evidence type="ECO:0000256" key="1">
    <source>
        <dbReference type="ARBA" id="ARBA00001936"/>
    </source>
</evidence>
<keyword evidence="8" id="KW-0735">Signal-anchor</keyword>
<evidence type="ECO:0000313" key="14">
    <source>
        <dbReference type="EMBL" id="JAT67742.1"/>
    </source>
</evidence>
<dbReference type="Pfam" id="PF01762">
    <property type="entry name" value="Galactosyl_T"/>
    <property type="match status" value="1"/>
</dbReference>
<proteinExistence type="inferred from homology"/>
<evidence type="ECO:0000256" key="3">
    <source>
        <dbReference type="ARBA" id="ARBA00004922"/>
    </source>
</evidence>
<dbReference type="EMBL" id="GDJX01000194">
    <property type="protein sequence ID" value="JAT67742.1"/>
    <property type="molecule type" value="Transcribed_RNA"/>
</dbReference>
<keyword evidence="12 13" id="KW-0464">Manganese</keyword>
<dbReference type="InterPro" id="IPR002659">
    <property type="entry name" value="Glyco_trans_31"/>
</dbReference>
<comment type="subcellular location">
    <subcellularLocation>
        <location evidence="2 13">Golgi apparatus membrane</location>
        <topology evidence="2 13">Single-pass type II membrane protein</topology>
    </subcellularLocation>
</comment>
<name>A0A1D1ZL90_9ARAE</name>
<dbReference type="Gene3D" id="3.90.550.50">
    <property type="match status" value="1"/>
</dbReference>
<protein>
    <recommendedName>
        <fullName evidence="13">Hexosyltransferase</fullName>
        <ecNumber evidence="13">2.4.1.-</ecNumber>
    </recommendedName>
</protein>
<dbReference type="PANTHER" id="PTHR11214">
    <property type="entry name" value="BETA-1,3-N-ACETYLGLUCOSAMINYLTRANSFERASE"/>
    <property type="match status" value="1"/>
</dbReference>